<dbReference type="InterPro" id="IPR010767">
    <property type="entry name" value="Phage_CGC-2007_Cje0229"/>
</dbReference>
<gene>
    <name evidence="1" type="ORF">LRP49_14800</name>
</gene>
<name>A0ABT5QN74_9GAMM</name>
<dbReference type="RefSeq" id="WP_274143076.1">
    <property type="nucleotide sequence ID" value="NZ_JAJUBB010000010.1"/>
</dbReference>
<keyword evidence="2" id="KW-1185">Reference proteome</keyword>
<sequence length="170" mass="19524">MSMPILEPIPIKTKGHPFHIQLWRWITAIRSWKVVENWHYNYNGHEYVIPKGFVFDGASIPRPLWFLLSPTGLLFIPGLIHDFGYRFTYLWEVDDTAECGYKKSLVCTKRGPWDVMFHQVSKEVNGTKIISALAHLALMIGGSKAWKDNRERDEQDICPNEGKCGCKSGS</sequence>
<dbReference type="EMBL" id="JAJUBB010000010">
    <property type="protein sequence ID" value="MDD1782438.1"/>
    <property type="molecule type" value="Genomic_DNA"/>
</dbReference>
<evidence type="ECO:0000313" key="1">
    <source>
        <dbReference type="EMBL" id="MDD1782438.1"/>
    </source>
</evidence>
<accession>A0ABT5QN74</accession>
<dbReference type="Pfam" id="PF07087">
    <property type="entry name" value="DUF1353"/>
    <property type="match status" value="1"/>
</dbReference>
<comment type="caution">
    <text evidence="1">The sequence shown here is derived from an EMBL/GenBank/DDBJ whole genome shotgun (WGS) entry which is preliminary data.</text>
</comment>
<evidence type="ECO:0000313" key="2">
    <source>
        <dbReference type="Proteomes" id="UP001149821"/>
    </source>
</evidence>
<reference evidence="1" key="1">
    <citation type="submission" date="2021-12" db="EMBL/GenBank/DDBJ databases">
        <title>Enterovibrio ZSDZ35 sp. nov. and Enterovibrio ZSDZ42 sp. nov., isolated from coastal seawater in Qingdao.</title>
        <authorList>
            <person name="Zhang P."/>
        </authorList>
    </citation>
    <scope>NUCLEOTIDE SEQUENCE</scope>
    <source>
        <strain evidence="1">ZSDZ35</strain>
    </source>
</reference>
<organism evidence="1 2">
    <name type="scientific">Enterovibrio qingdaonensis</name>
    <dbReference type="NCBI Taxonomy" id="2899818"/>
    <lineage>
        <taxon>Bacteria</taxon>
        <taxon>Pseudomonadati</taxon>
        <taxon>Pseudomonadota</taxon>
        <taxon>Gammaproteobacteria</taxon>
        <taxon>Vibrionales</taxon>
        <taxon>Vibrionaceae</taxon>
        <taxon>Enterovibrio</taxon>
    </lineage>
</organism>
<proteinExistence type="predicted"/>
<dbReference type="Proteomes" id="UP001149821">
    <property type="component" value="Unassembled WGS sequence"/>
</dbReference>
<protein>
    <submittedName>
        <fullName evidence="1">DUF1353 domain-containing protein</fullName>
    </submittedName>
</protein>